<feature type="transmembrane region" description="Helical" evidence="1">
    <location>
        <begin position="60"/>
        <end position="82"/>
    </location>
</feature>
<keyword evidence="1" id="KW-0812">Transmembrane</keyword>
<proteinExistence type="predicted"/>
<feature type="domain" description="HTH LytTR-type" evidence="2">
    <location>
        <begin position="216"/>
        <end position="287"/>
    </location>
</feature>
<evidence type="ECO:0000259" key="2">
    <source>
        <dbReference type="PROSITE" id="PS50930"/>
    </source>
</evidence>
<dbReference type="InterPro" id="IPR007492">
    <property type="entry name" value="LytTR_DNA-bd_dom"/>
</dbReference>
<dbReference type="Gene3D" id="2.40.50.1020">
    <property type="entry name" value="LytTr DNA-binding domain"/>
    <property type="match status" value="1"/>
</dbReference>
<keyword evidence="1" id="KW-0472">Membrane</keyword>
<sequence>MIRKIRAFLGQPHPDYQYFRIYFRTITGISIIVFLILLILRPFDIGHRNIQNSAGLTALVYAGGAFITMLVSYVWILLFPVFFTSKYWTLGKELIFIVYQMSSIAMTVWLINLIRGTMYPDGNTFLRALIIVVSIGILPYILITLIRHNYLLNQNFRSAKELNLGLGEGAALPNKNENILVVSKLLVPVHLSEFYFAESKGNNLHVFVVKDGQPLEYVIRCTISEFENDNSCHSQIFRCHRSFIINLDKVKQIEGNTTGYRLWMHQKLSDVQVSRSNVFDFKQKINFRNNESGLA</sequence>
<dbReference type="PROSITE" id="PS50930">
    <property type="entry name" value="HTH_LYTTR"/>
    <property type="match status" value="1"/>
</dbReference>
<feature type="transmembrane region" description="Helical" evidence="1">
    <location>
        <begin position="94"/>
        <end position="114"/>
    </location>
</feature>
<gene>
    <name evidence="3" type="ORF">ACFSKL_14280</name>
</gene>
<feature type="transmembrane region" description="Helical" evidence="1">
    <location>
        <begin position="21"/>
        <end position="40"/>
    </location>
</feature>
<protein>
    <submittedName>
        <fullName evidence="3">LytTR family DNA-binding domain-containing protein</fullName>
    </submittedName>
</protein>
<evidence type="ECO:0000313" key="4">
    <source>
        <dbReference type="Proteomes" id="UP001597361"/>
    </source>
</evidence>
<dbReference type="Proteomes" id="UP001597361">
    <property type="component" value="Unassembled WGS sequence"/>
</dbReference>
<dbReference type="Pfam" id="PF04397">
    <property type="entry name" value="LytTR"/>
    <property type="match status" value="1"/>
</dbReference>
<dbReference type="PANTHER" id="PTHR37299:SF1">
    <property type="entry name" value="STAGE 0 SPORULATION PROTEIN A HOMOLOG"/>
    <property type="match status" value="1"/>
</dbReference>
<organism evidence="3 4">
    <name type="scientific">Belliella marina</name>
    <dbReference type="NCBI Taxonomy" id="1644146"/>
    <lineage>
        <taxon>Bacteria</taxon>
        <taxon>Pseudomonadati</taxon>
        <taxon>Bacteroidota</taxon>
        <taxon>Cytophagia</taxon>
        <taxon>Cytophagales</taxon>
        <taxon>Cyclobacteriaceae</taxon>
        <taxon>Belliella</taxon>
    </lineage>
</organism>
<reference evidence="4" key="1">
    <citation type="journal article" date="2019" name="Int. J. Syst. Evol. Microbiol.">
        <title>The Global Catalogue of Microorganisms (GCM) 10K type strain sequencing project: providing services to taxonomists for standard genome sequencing and annotation.</title>
        <authorList>
            <consortium name="The Broad Institute Genomics Platform"/>
            <consortium name="The Broad Institute Genome Sequencing Center for Infectious Disease"/>
            <person name="Wu L."/>
            <person name="Ma J."/>
        </authorList>
    </citation>
    <scope>NUCLEOTIDE SEQUENCE [LARGE SCALE GENOMIC DNA]</scope>
    <source>
        <strain evidence="4">CGMCC 1.15180</strain>
    </source>
</reference>
<keyword evidence="1" id="KW-1133">Transmembrane helix</keyword>
<name>A0ABW4VRQ6_9BACT</name>
<dbReference type="PANTHER" id="PTHR37299">
    <property type="entry name" value="TRANSCRIPTIONAL REGULATOR-RELATED"/>
    <property type="match status" value="1"/>
</dbReference>
<dbReference type="GO" id="GO:0003677">
    <property type="term" value="F:DNA binding"/>
    <property type="evidence" value="ECO:0007669"/>
    <property type="project" value="UniProtKB-KW"/>
</dbReference>
<dbReference type="EMBL" id="JBHUHR010000039">
    <property type="protein sequence ID" value="MFD2035968.1"/>
    <property type="molecule type" value="Genomic_DNA"/>
</dbReference>
<keyword evidence="4" id="KW-1185">Reference proteome</keyword>
<dbReference type="InterPro" id="IPR046947">
    <property type="entry name" value="LytR-like"/>
</dbReference>
<keyword evidence="3" id="KW-0238">DNA-binding</keyword>
<feature type="transmembrane region" description="Helical" evidence="1">
    <location>
        <begin position="126"/>
        <end position="146"/>
    </location>
</feature>
<comment type="caution">
    <text evidence="3">The sequence shown here is derived from an EMBL/GenBank/DDBJ whole genome shotgun (WGS) entry which is preliminary data.</text>
</comment>
<evidence type="ECO:0000256" key="1">
    <source>
        <dbReference type="SAM" id="Phobius"/>
    </source>
</evidence>
<dbReference type="RefSeq" id="WP_376886994.1">
    <property type="nucleotide sequence ID" value="NZ_JBHUHR010000039.1"/>
</dbReference>
<dbReference type="SMART" id="SM00850">
    <property type="entry name" value="LytTR"/>
    <property type="match status" value="1"/>
</dbReference>
<accession>A0ABW4VRQ6</accession>
<evidence type="ECO:0000313" key="3">
    <source>
        <dbReference type="EMBL" id="MFD2035968.1"/>
    </source>
</evidence>